<dbReference type="EMBL" id="JARBHA010000014">
    <property type="protein sequence ID" value="KAJ9682107.1"/>
    <property type="molecule type" value="Genomic_DNA"/>
</dbReference>
<evidence type="ECO:0000256" key="6">
    <source>
        <dbReference type="ARBA" id="ARBA00022692"/>
    </source>
</evidence>
<dbReference type="InterPro" id="IPR003663">
    <property type="entry name" value="Sugar/inositol_transpt"/>
</dbReference>
<organism evidence="11 12">
    <name type="scientific">Vitis rotundifolia</name>
    <name type="common">Muscadine grape</name>
    <dbReference type="NCBI Taxonomy" id="103349"/>
    <lineage>
        <taxon>Eukaryota</taxon>
        <taxon>Viridiplantae</taxon>
        <taxon>Streptophyta</taxon>
        <taxon>Embryophyta</taxon>
        <taxon>Tracheophyta</taxon>
        <taxon>Spermatophyta</taxon>
        <taxon>Magnoliopsida</taxon>
        <taxon>eudicotyledons</taxon>
        <taxon>Gunneridae</taxon>
        <taxon>Pentapetalae</taxon>
        <taxon>rosids</taxon>
        <taxon>Vitales</taxon>
        <taxon>Vitaceae</taxon>
        <taxon>Viteae</taxon>
        <taxon>Vitis</taxon>
    </lineage>
</organism>
<feature type="transmembrane region" description="Helical" evidence="9">
    <location>
        <begin position="277"/>
        <end position="302"/>
    </location>
</feature>
<dbReference type="GO" id="GO:0005886">
    <property type="term" value="C:plasma membrane"/>
    <property type="evidence" value="ECO:0007669"/>
    <property type="project" value="UniProtKB-SubCell"/>
</dbReference>
<evidence type="ECO:0000256" key="2">
    <source>
        <dbReference type="ARBA" id="ARBA00010992"/>
    </source>
</evidence>
<keyword evidence="5" id="KW-0762">Sugar transport</keyword>
<dbReference type="InterPro" id="IPR005829">
    <property type="entry name" value="Sugar_transporter_CS"/>
</dbReference>
<comment type="similarity">
    <text evidence="2">Belongs to the major facilitator superfamily. Sugar transporter (TC 2.A.1.1) family.</text>
</comment>
<dbReference type="Gene3D" id="1.20.1250.20">
    <property type="entry name" value="MFS general substrate transporter like domains"/>
    <property type="match status" value="1"/>
</dbReference>
<comment type="caution">
    <text evidence="11">The sequence shown here is derived from an EMBL/GenBank/DDBJ whole genome shotgun (WGS) entry which is preliminary data.</text>
</comment>
<sequence>MWLSEIFCSVGWLAIVFAKDYWWLDLGRLINGFGIGLISYTVPIYISEITPKNIRGLFVSTHMLVLCCGFSMTFLLGTALSWRILALIGNAPCILHIIGVFFIPESPRWLAKTGREKELEAALQRLRGENTDISQELAEIKDYTEICQRLLEARIVDLFKWKYAHSLVVGVGLMLLQQLAGSIAIPSYASSIFESADFSSTFGTTATAIIQVSLLFKYIVDILLQIPTTIMGIFLMDKSGRKPLLLVSSAGTCLGCFLVGLSFLLQDFNQWKELTSILMLVGMVAHSASFYTGMAGLPLVVMSEIYPINVKGSAGNLVTFSKWFSSRIVTYTFNFIFEWSSAGAFFLFSIICGATVLFVAKLVPETKGRRLEEIQATMTHFLG</sequence>
<comment type="subcellular location">
    <subcellularLocation>
        <location evidence="1">Cell membrane</location>
        <topology evidence="1">Multi-pass membrane protein</topology>
    </subcellularLocation>
</comment>
<name>A0AA38Z4U3_VITRO</name>
<dbReference type="PANTHER" id="PTHR48021:SF48">
    <property type="entry name" value="MAJOR FACILITATOR SUPERFAMILY (MFS) PROFILE DOMAIN-CONTAINING PROTEIN"/>
    <property type="match status" value="1"/>
</dbReference>
<feature type="transmembrane region" description="Helical" evidence="9">
    <location>
        <begin position="58"/>
        <end position="76"/>
    </location>
</feature>
<reference evidence="11 12" key="1">
    <citation type="journal article" date="2023" name="BMC Biotechnol.">
        <title>Vitis rotundifolia cv Carlos genome sequencing.</title>
        <authorList>
            <person name="Huff M."/>
            <person name="Hulse-Kemp A."/>
            <person name="Scheffler B."/>
            <person name="Youngblood R."/>
            <person name="Simpson S."/>
            <person name="Babiker E."/>
            <person name="Staton M."/>
        </authorList>
    </citation>
    <scope>NUCLEOTIDE SEQUENCE [LARGE SCALE GENOMIC DNA]</scope>
    <source>
        <tissue evidence="11">Leaf</tissue>
    </source>
</reference>
<dbReference type="PROSITE" id="PS00217">
    <property type="entry name" value="SUGAR_TRANSPORT_2"/>
    <property type="match status" value="1"/>
</dbReference>
<dbReference type="GO" id="GO:0051119">
    <property type="term" value="F:sugar transmembrane transporter activity"/>
    <property type="evidence" value="ECO:0007669"/>
    <property type="project" value="InterPro"/>
</dbReference>
<keyword evidence="7 9" id="KW-1133">Transmembrane helix</keyword>
<evidence type="ECO:0000256" key="7">
    <source>
        <dbReference type="ARBA" id="ARBA00022989"/>
    </source>
</evidence>
<dbReference type="InterPro" id="IPR005828">
    <property type="entry name" value="MFS_sugar_transport-like"/>
</dbReference>
<evidence type="ECO:0000256" key="3">
    <source>
        <dbReference type="ARBA" id="ARBA00022448"/>
    </source>
</evidence>
<evidence type="ECO:0000259" key="10">
    <source>
        <dbReference type="PROSITE" id="PS50850"/>
    </source>
</evidence>
<keyword evidence="6 9" id="KW-0812">Transmembrane</keyword>
<dbReference type="Proteomes" id="UP001168098">
    <property type="component" value="Unassembled WGS sequence"/>
</dbReference>
<evidence type="ECO:0000256" key="5">
    <source>
        <dbReference type="ARBA" id="ARBA00022597"/>
    </source>
</evidence>
<dbReference type="PROSITE" id="PS50850">
    <property type="entry name" value="MFS"/>
    <property type="match status" value="1"/>
</dbReference>
<keyword evidence="8 9" id="KW-0472">Membrane</keyword>
<dbReference type="Pfam" id="PF00083">
    <property type="entry name" value="Sugar_tr"/>
    <property type="match status" value="1"/>
</dbReference>
<dbReference type="InterPro" id="IPR044775">
    <property type="entry name" value="MFS_ERD6/Tret1-like"/>
</dbReference>
<feature type="domain" description="Major facilitator superfamily (MFS) profile" evidence="10">
    <location>
        <begin position="1"/>
        <end position="367"/>
    </location>
</feature>
<feature type="transmembrane region" description="Helical" evidence="9">
    <location>
        <begin position="201"/>
        <end position="224"/>
    </location>
</feature>
<evidence type="ECO:0000256" key="9">
    <source>
        <dbReference type="SAM" id="Phobius"/>
    </source>
</evidence>
<feature type="transmembrane region" description="Helical" evidence="9">
    <location>
        <begin position="28"/>
        <end position="46"/>
    </location>
</feature>
<dbReference type="InterPro" id="IPR020846">
    <property type="entry name" value="MFS_dom"/>
</dbReference>
<keyword evidence="3" id="KW-0813">Transport</keyword>
<feature type="transmembrane region" description="Helical" evidence="9">
    <location>
        <begin position="343"/>
        <end position="363"/>
    </location>
</feature>
<evidence type="ECO:0000313" key="12">
    <source>
        <dbReference type="Proteomes" id="UP001168098"/>
    </source>
</evidence>
<dbReference type="AlphaFoldDB" id="A0AA38Z4U3"/>
<feature type="transmembrane region" description="Helical" evidence="9">
    <location>
        <begin position="167"/>
        <end position="189"/>
    </location>
</feature>
<evidence type="ECO:0000256" key="1">
    <source>
        <dbReference type="ARBA" id="ARBA00004651"/>
    </source>
</evidence>
<dbReference type="SUPFAM" id="SSF103473">
    <property type="entry name" value="MFS general substrate transporter"/>
    <property type="match status" value="1"/>
</dbReference>
<dbReference type="PRINTS" id="PR00171">
    <property type="entry name" value="SUGRTRNSPORT"/>
</dbReference>
<feature type="transmembrane region" description="Helical" evidence="9">
    <location>
        <begin position="244"/>
        <end position="265"/>
    </location>
</feature>
<feature type="transmembrane region" description="Helical" evidence="9">
    <location>
        <begin position="82"/>
        <end position="103"/>
    </location>
</feature>
<evidence type="ECO:0000313" key="11">
    <source>
        <dbReference type="EMBL" id="KAJ9682107.1"/>
    </source>
</evidence>
<evidence type="ECO:0000256" key="8">
    <source>
        <dbReference type="ARBA" id="ARBA00023136"/>
    </source>
</evidence>
<dbReference type="InterPro" id="IPR050549">
    <property type="entry name" value="MFS_Trehalose_Transporter"/>
</dbReference>
<gene>
    <name evidence="11" type="ORF">PVL29_018142</name>
</gene>
<dbReference type="FunFam" id="1.20.1250.20:FF:000218">
    <property type="entry name" value="facilitated trehalose transporter Tret1"/>
    <property type="match status" value="1"/>
</dbReference>
<accession>A0AA38Z4U3</accession>
<evidence type="ECO:0000256" key="4">
    <source>
        <dbReference type="ARBA" id="ARBA00022475"/>
    </source>
</evidence>
<keyword evidence="12" id="KW-1185">Reference proteome</keyword>
<dbReference type="PANTHER" id="PTHR48021">
    <property type="match status" value="1"/>
</dbReference>
<keyword evidence="4" id="KW-1003">Cell membrane</keyword>
<proteinExistence type="inferred from homology"/>
<dbReference type="InterPro" id="IPR036259">
    <property type="entry name" value="MFS_trans_sf"/>
</dbReference>
<dbReference type="CDD" id="cd17358">
    <property type="entry name" value="MFS_GLUT6_8_Class3_like"/>
    <property type="match status" value="1"/>
</dbReference>
<protein>
    <recommendedName>
        <fullName evidence="10">Major facilitator superfamily (MFS) profile domain-containing protein</fullName>
    </recommendedName>
</protein>